<name>H2XUR3_CIOIN</name>
<dbReference type="Pfam" id="PF00241">
    <property type="entry name" value="Cofilin_ADF"/>
    <property type="match status" value="1"/>
</dbReference>
<dbReference type="PROSITE" id="PS51263">
    <property type="entry name" value="ADF_H"/>
    <property type="match status" value="1"/>
</dbReference>
<dbReference type="GO" id="GO:0005737">
    <property type="term" value="C:cytoplasm"/>
    <property type="evidence" value="ECO:0000318"/>
    <property type="project" value="GO_Central"/>
</dbReference>
<dbReference type="Ensembl" id="ENSCINT00000037169.1">
    <property type="protein sequence ID" value="ENSCINP00000033397.1"/>
    <property type="gene ID" value="ENSCING00000023268.1"/>
</dbReference>
<dbReference type="Gene3D" id="3.40.20.10">
    <property type="entry name" value="Severin"/>
    <property type="match status" value="1"/>
</dbReference>
<evidence type="ECO:0000313" key="5">
    <source>
        <dbReference type="Proteomes" id="UP000008144"/>
    </source>
</evidence>
<dbReference type="AlphaFoldDB" id="H2XUR3"/>
<evidence type="ECO:0000313" key="4">
    <source>
        <dbReference type="Ensembl" id="ENSCINP00000033397.1"/>
    </source>
</evidence>
<feature type="domain" description="ADF-H" evidence="3">
    <location>
        <begin position="6"/>
        <end position="141"/>
    </location>
</feature>
<dbReference type="PANTHER" id="PTHR11913">
    <property type="entry name" value="COFILIN-RELATED"/>
    <property type="match status" value="1"/>
</dbReference>
<dbReference type="GeneID" id="100185305"/>
<gene>
    <name evidence="4" type="primary">LOC100185305</name>
</gene>
<dbReference type="OMA" id="EDMRECH"/>
<dbReference type="SUPFAM" id="SSF55753">
    <property type="entry name" value="Actin depolymerizing proteins"/>
    <property type="match status" value="1"/>
</dbReference>
<dbReference type="KEGG" id="cin:100185305"/>
<proteinExistence type="inferred from homology"/>
<evidence type="ECO:0000256" key="2">
    <source>
        <dbReference type="ARBA" id="ARBA00023203"/>
    </source>
</evidence>
<evidence type="ECO:0000256" key="1">
    <source>
        <dbReference type="ARBA" id="ARBA00006844"/>
    </source>
</evidence>
<dbReference type="SMART" id="SM00102">
    <property type="entry name" value="ADF"/>
    <property type="match status" value="1"/>
</dbReference>
<dbReference type="GO" id="GO:0030043">
    <property type="term" value="P:actin filament fragmentation"/>
    <property type="evidence" value="ECO:0000318"/>
    <property type="project" value="GO_Central"/>
</dbReference>
<keyword evidence="5" id="KW-1185">Reference proteome</keyword>
<dbReference type="OrthoDB" id="10249245at2759"/>
<dbReference type="InterPro" id="IPR017904">
    <property type="entry name" value="ADF/Cofilin"/>
</dbReference>
<organism evidence="4 5">
    <name type="scientific">Ciona intestinalis</name>
    <name type="common">Transparent sea squirt</name>
    <name type="synonym">Ascidia intestinalis</name>
    <dbReference type="NCBI Taxonomy" id="7719"/>
    <lineage>
        <taxon>Eukaryota</taxon>
        <taxon>Metazoa</taxon>
        <taxon>Chordata</taxon>
        <taxon>Tunicata</taxon>
        <taxon>Ascidiacea</taxon>
        <taxon>Phlebobranchia</taxon>
        <taxon>Cionidae</taxon>
        <taxon>Ciona</taxon>
    </lineage>
</organism>
<dbReference type="GO" id="GO:0051014">
    <property type="term" value="P:actin filament severing"/>
    <property type="evidence" value="ECO:0000318"/>
    <property type="project" value="GO_Central"/>
</dbReference>
<protein>
    <submittedName>
        <fullName evidence="4">Cofilin</fullName>
    </submittedName>
</protein>
<dbReference type="InterPro" id="IPR029006">
    <property type="entry name" value="ADF-H/Gelsolin-like_dom_sf"/>
</dbReference>
<dbReference type="GO" id="GO:0051015">
    <property type="term" value="F:actin filament binding"/>
    <property type="evidence" value="ECO:0000318"/>
    <property type="project" value="GO_Central"/>
</dbReference>
<dbReference type="HOGENOM" id="CLU_1602110_0_0_1"/>
<reference evidence="4" key="2">
    <citation type="submission" date="2025-08" db="UniProtKB">
        <authorList>
            <consortium name="Ensembl"/>
        </authorList>
    </citation>
    <scope>IDENTIFICATION</scope>
</reference>
<reference evidence="4" key="3">
    <citation type="submission" date="2025-09" db="UniProtKB">
        <authorList>
            <consortium name="Ensembl"/>
        </authorList>
    </citation>
    <scope>IDENTIFICATION</scope>
</reference>
<comment type="similarity">
    <text evidence="1">Belongs to the actin-binding proteins ADF family.</text>
</comment>
<dbReference type="FunCoup" id="H2XUR3">
    <property type="interactions" value="8"/>
</dbReference>
<dbReference type="Proteomes" id="UP000008144">
    <property type="component" value="Unassembled WGS sequence"/>
</dbReference>
<evidence type="ECO:0000259" key="3">
    <source>
        <dbReference type="PROSITE" id="PS51263"/>
    </source>
</evidence>
<dbReference type="GO" id="GO:0015629">
    <property type="term" value="C:actin cytoskeleton"/>
    <property type="evidence" value="ECO:0000318"/>
    <property type="project" value="GO_Central"/>
</dbReference>
<accession>H2XUR3</accession>
<keyword evidence="2" id="KW-0009">Actin-binding</keyword>
<reference evidence="5" key="1">
    <citation type="journal article" date="2002" name="Science">
        <title>The draft genome of Ciona intestinalis: insights into chordate and vertebrate origins.</title>
        <authorList>
            <person name="Dehal P."/>
            <person name="Satou Y."/>
            <person name="Campbell R.K."/>
            <person name="Chapman J."/>
            <person name="Degnan B."/>
            <person name="De Tomaso A."/>
            <person name="Davidson B."/>
            <person name="Di Gregorio A."/>
            <person name="Gelpke M."/>
            <person name="Goodstein D.M."/>
            <person name="Harafuji N."/>
            <person name="Hastings K.E."/>
            <person name="Ho I."/>
            <person name="Hotta K."/>
            <person name="Huang W."/>
            <person name="Kawashima T."/>
            <person name="Lemaire P."/>
            <person name="Martinez D."/>
            <person name="Meinertzhagen I.A."/>
            <person name="Necula S."/>
            <person name="Nonaka M."/>
            <person name="Putnam N."/>
            <person name="Rash S."/>
            <person name="Saiga H."/>
            <person name="Satake M."/>
            <person name="Terry A."/>
            <person name="Yamada L."/>
            <person name="Wang H.G."/>
            <person name="Awazu S."/>
            <person name="Azumi K."/>
            <person name="Boore J."/>
            <person name="Branno M."/>
            <person name="Chin-Bow S."/>
            <person name="DeSantis R."/>
            <person name="Doyle S."/>
            <person name="Francino P."/>
            <person name="Keys D.N."/>
            <person name="Haga S."/>
            <person name="Hayashi H."/>
            <person name="Hino K."/>
            <person name="Imai K.S."/>
            <person name="Inaba K."/>
            <person name="Kano S."/>
            <person name="Kobayashi K."/>
            <person name="Kobayashi M."/>
            <person name="Lee B.I."/>
            <person name="Makabe K.W."/>
            <person name="Manohar C."/>
            <person name="Matassi G."/>
            <person name="Medina M."/>
            <person name="Mochizuki Y."/>
            <person name="Mount S."/>
            <person name="Morishita T."/>
            <person name="Miura S."/>
            <person name="Nakayama A."/>
            <person name="Nishizaka S."/>
            <person name="Nomoto H."/>
            <person name="Ohta F."/>
            <person name="Oishi K."/>
            <person name="Rigoutsos I."/>
            <person name="Sano M."/>
            <person name="Sasaki A."/>
            <person name="Sasakura Y."/>
            <person name="Shoguchi E."/>
            <person name="Shin-i T."/>
            <person name="Spagnuolo A."/>
            <person name="Stainier D."/>
            <person name="Suzuki M.M."/>
            <person name="Tassy O."/>
            <person name="Takatori N."/>
            <person name="Tokuoka M."/>
            <person name="Yagi K."/>
            <person name="Yoshizaki F."/>
            <person name="Wada S."/>
            <person name="Zhang C."/>
            <person name="Hyatt P.D."/>
            <person name="Larimer F."/>
            <person name="Detter C."/>
            <person name="Doggett N."/>
            <person name="Glavina T."/>
            <person name="Hawkins T."/>
            <person name="Richardson P."/>
            <person name="Lucas S."/>
            <person name="Kohara Y."/>
            <person name="Levine M."/>
            <person name="Satoh N."/>
            <person name="Rokhsar D.S."/>
        </authorList>
    </citation>
    <scope>NUCLEOTIDE SEQUENCE [LARGE SCALE GENOMIC DNA]</scope>
</reference>
<dbReference type="STRING" id="7719.ENSCINP00000033397"/>
<accession>A0A1W2WI57</accession>
<dbReference type="GeneTree" id="ENSGT00950000183000"/>
<dbReference type="InParanoid" id="H2XUR3"/>
<dbReference type="InterPro" id="IPR002108">
    <property type="entry name" value="ADF-H"/>
</dbReference>
<sequence>MGVSSGIKVSECAKAAIQKVSSKSASSVACCLIINDTKDQIIYEENSEIPKSVDQPFEKLMEQLPKDKCRYAGITLNFALEGRDTSKDVLIMWSPDGATTKDKMQYTTSWSKVKDEIKLNHNMEFHDADDQTIDPILRKLGDKDTVTSFQGKPVKISECSNAYEYV</sequence>
<dbReference type="RefSeq" id="XP_002131354.1">
    <property type="nucleotide sequence ID" value="XM_002131318.4"/>
</dbReference>